<protein>
    <recommendedName>
        <fullName evidence="7">MICOS complex subunit MIC60</fullName>
    </recommendedName>
    <alternativeName>
        <fullName evidence="7">Mitofilin</fullName>
    </alternativeName>
</protein>
<dbReference type="GO" id="GO:0042407">
    <property type="term" value="P:cristae formation"/>
    <property type="evidence" value="ECO:0007669"/>
    <property type="project" value="TreeGrafter"/>
</dbReference>
<keyword evidence="3 7" id="KW-0999">Mitochondrion inner membrane</keyword>
<organism evidence="9 10">
    <name type="scientific">Diabrotica balteata</name>
    <name type="common">Banded cucumber beetle</name>
    <dbReference type="NCBI Taxonomy" id="107213"/>
    <lineage>
        <taxon>Eukaryota</taxon>
        <taxon>Metazoa</taxon>
        <taxon>Ecdysozoa</taxon>
        <taxon>Arthropoda</taxon>
        <taxon>Hexapoda</taxon>
        <taxon>Insecta</taxon>
        <taxon>Pterygota</taxon>
        <taxon>Neoptera</taxon>
        <taxon>Endopterygota</taxon>
        <taxon>Coleoptera</taxon>
        <taxon>Polyphaga</taxon>
        <taxon>Cucujiformia</taxon>
        <taxon>Chrysomeloidea</taxon>
        <taxon>Chrysomelidae</taxon>
        <taxon>Galerucinae</taxon>
        <taxon>Diabroticina</taxon>
        <taxon>Diabroticites</taxon>
        <taxon>Diabrotica</taxon>
    </lineage>
</organism>
<name>A0A9N9SQG2_DIABA</name>
<evidence type="ECO:0000256" key="5">
    <source>
        <dbReference type="ARBA" id="ARBA00023128"/>
    </source>
</evidence>
<evidence type="ECO:0000256" key="8">
    <source>
        <dbReference type="SAM" id="Coils"/>
    </source>
</evidence>
<dbReference type="PANTHER" id="PTHR15415:SF7">
    <property type="entry name" value="MICOS COMPLEX SUBUNIT MIC60"/>
    <property type="match status" value="1"/>
</dbReference>
<evidence type="ECO:0000256" key="2">
    <source>
        <dbReference type="ARBA" id="ARBA00022692"/>
    </source>
</evidence>
<dbReference type="GO" id="GO:0061617">
    <property type="term" value="C:MICOS complex"/>
    <property type="evidence" value="ECO:0007669"/>
    <property type="project" value="TreeGrafter"/>
</dbReference>
<evidence type="ECO:0000256" key="1">
    <source>
        <dbReference type="ARBA" id="ARBA00010877"/>
    </source>
</evidence>
<dbReference type="Pfam" id="PF09731">
    <property type="entry name" value="Mitofilin"/>
    <property type="match status" value="1"/>
</dbReference>
<dbReference type="OrthoDB" id="10261039at2759"/>
<reference evidence="9" key="1">
    <citation type="submission" date="2022-01" db="EMBL/GenBank/DDBJ databases">
        <authorList>
            <person name="King R."/>
        </authorList>
    </citation>
    <scope>NUCLEOTIDE SEQUENCE</scope>
</reference>
<dbReference type="PANTHER" id="PTHR15415">
    <property type="entry name" value="MITOFILIN"/>
    <property type="match status" value="1"/>
</dbReference>
<evidence type="ECO:0000256" key="3">
    <source>
        <dbReference type="ARBA" id="ARBA00022792"/>
    </source>
</evidence>
<keyword evidence="2 7" id="KW-0812">Transmembrane</keyword>
<dbReference type="EMBL" id="OU898277">
    <property type="protein sequence ID" value="CAG9829578.1"/>
    <property type="molecule type" value="Genomic_DNA"/>
</dbReference>
<comment type="subunit">
    <text evidence="7">Component of the mitochondrial contact site and cristae organizing system (MICOS) complex.</text>
</comment>
<keyword evidence="10" id="KW-1185">Reference proteome</keyword>
<accession>A0A9N9SQG2</accession>
<evidence type="ECO:0000256" key="6">
    <source>
        <dbReference type="ARBA" id="ARBA00023136"/>
    </source>
</evidence>
<evidence type="ECO:0000256" key="4">
    <source>
        <dbReference type="ARBA" id="ARBA00022989"/>
    </source>
</evidence>
<comment type="similarity">
    <text evidence="1 7">Belongs to the MICOS complex subunit Mic60 family.</text>
</comment>
<dbReference type="AlphaFoldDB" id="A0A9N9SQG2"/>
<comment type="function">
    <text evidence="7">Component of the MICOS complex, a large protein complex of the mitochondrial inner membrane that plays crucial roles in the maintenance of crista junctions, inner membrane architecture, and formation of contact sites to the outer membrane.</text>
</comment>
<keyword evidence="4" id="KW-1133">Transmembrane helix</keyword>
<evidence type="ECO:0000313" key="10">
    <source>
        <dbReference type="Proteomes" id="UP001153709"/>
    </source>
</evidence>
<gene>
    <name evidence="9" type="ORF">DIABBA_LOCUS3360</name>
</gene>
<dbReference type="InterPro" id="IPR019133">
    <property type="entry name" value="MIC60"/>
</dbReference>
<feature type="coiled-coil region" evidence="8">
    <location>
        <begin position="278"/>
        <end position="338"/>
    </location>
</feature>
<keyword evidence="8" id="KW-0175">Coiled coil</keyword>
<keyword evidence="5 7" id="KW-0496">Mitochondrion</keyword>
<evidence type="ECO:0000256" key="7">
    <source>
        <dbReference type="RuleBase" id="RU363000"/>
    </source>
</evidence>
<keyword evidence="6" id="KW-0472">Membrane</keyword>
<comment type="subcellular location">
    <subcellularLocation>
        <location evidence="7">Mitochondrion inner membrane</location>
        <topology evidence="7">Single-pass membrane protein</topology>
    </subcellularLocation>
</comment>
<sequence>MLRFIKRIPNKKNWKKCTPALTVYRTIHCNYNNNAKYTTSGRSYSQGSKQSEQGSGGGGKGFFLTVGALITAGGATLAYAKYDPDFRKTLVGFVPFTDDVIKTLWQEDNIQSSNILSSYYESSKNAIFDLFTGKPTKESKYISTKEISELPSEYKAPPPILPVIEKEMKKPPPPSYAEIRLEKIESGKLEPVVELAGEPKPKPIEVNSDSPTAENLAKLEEDIRVSAEEAVNAFNKAVFIIRSYNADIEYIIEEAVNEIKPETWESLKSKTRSKHECVRRATEKAEIAVRDINKLKEIVSKPSFDADPITKQTIQSNITRVQEDIEHAKREFEREQKLGSVAEKYWDKVEKARQNFSEELESLFPTIDLSKKHLCVPEEDLDLFVLHTYAHVLYYQKELAKMETIVQERLRAATEVARQGGGEVLNNAQICEAVEQEKRRLTLCFQQQVLKLRKQHELELREQLKRQSQTFTDHLDEAVRRRAEEIERELTKKYDELLEEERCKAKIQLAAIVGRLKGLDEAITDRDTLLTEKNTADAASRQAQVLWSACQSLLRAIKAGCPGLSWKEQIRPLEPEITAVQKAAADQDELVSAVIQGIPKEARERGVYPEDALRERFLKVEQVARTVALIPEEGAALPVHLLSYLQSLILIKAASPIPQSELNNEIIDVSTLNTNDILQRARYWLDRGDFTQTLRYMNLLKGAPRCVAKEWMDETRIYLETQQAANTLMAYAASSGLAYL</sequence>
<proteinExistence type="inferred from homology"/>
<dbReference type="Proteomes" id="UP001153709">
    <property type="component" value="Chromosome 2"/>
</dbReference>
<evidence type="ECO:0000313" key="9">
    <source>
        <dbReference type="EMBL" id="CAG9829578.1"/>
    </source>
</evidence>